<dbReference type="GO" id="GO:0005886">
    <property type="term" value="C:plasma membrane"/>
    <property type="evidence" value="ECO:0007669"/>
    <property type="project" value="UniProtKB-SubCell"/>
</dbReference>
<comment type="caution">
    <text evidence="14">Lacks conserved residue(s) required for the propagation of feature annotation.</text>
</comment>
<evidence type="ECO:0000256" key="12">
    <source>
        <dbReference type="ARBA" id="ARBA00023186"/>
    </source>
</evidence>
<evidence type="ECO:0000313" key="21">
    <source>
        <dbReference type="Proteomes" id="UP000316981"/>
    </source>
</evidence>
<dbReference type="HAMAP" id="MF_00286">
    <property type="entry name" value="DsbB"/>
    <property type="match status" value="1"/>
</dbReference>
<comment type="subcellular location">
    <subcellularLocation>
        <location evidence="1">Cell inner membrane</location>
        <topology evidence="1">Multi-pass membrane protein</topology>
    </subcellularLocation>
    <subcellularLocation>
        <location evidence="14">Cell membrane</location>
        <topology evidence="14">Multi-pass membrane protein</topology>
    </subcellularLocation>
</comment>
<dbReference type="PATRIC" id="fig|1217696.3.peg.149"/>
<evidence type="ECO:0000256" key="10">
    <source>
        <dbReference type="ARBA" id="ARBA00023136"/>
    </source>
</evidence>
<evidence type="ECO:0000256" key="5">
    <source>
        <dbReference type="ARBA" id="ARBA00022519"/>
    </source>
</evidence>
<dbReference type="EMBL" id="APRZ01000007">
    <property type="protein sequence ID" value="ENX35955.1"/>
    <property type="molecule type" value="Genomic_DNA"/>
</dbReference>
<dbReference type="AlphaFoldDB" id="N9RBH7"/>
<gene>
    <name evidence="14" type="primary">dsbB</name>
    <name evidence="16" type="ORF">F889_00654</name>
    <name evidence="17" type="ORF">F907_00157</name>
    <name evidence="18" type="ORF">FPV60_13280</name>
</gene>
<keyword evidence="3 14" id="KW-0813">Transport</keyword>
<keyword evidence="4 14" id="KW-1003">Cell membrane</keyword>
<evidence type="ECO:0000313" key="17">
    <source>
        <dbReference type="EMBL" id="EPG42733.1"/>
    </source>
</evidence>
<proteinExistence type="inferred from homology"/>
<dbReference type="GO" id="GO:0009055">
    <property type="term" value="F:electron transfer activity"/>
    <property type="evidence" value="ECO:0007669"/>
    <property type="project" value="UniProtKB-UniRule"/>
</dbReference>
<reference evidence="16 19" key="1">
    <citation type="submission" date="2013-02" db="EMBL/GenBank/DDBJ databases">
        <title>The Genome Sequence of Acinetobacter sp. NIPH 1859.</title>
        <authorList>
            <consortium name="The Broad Institute Genome Sequencing Platform"/>
            <consortium name="The Broad Institute Genome Sequencing Center for Infectious Disease"/>
            <person name="Cerqueira G."/>
            <person name="Feldgarden M."/>
            <person name="Courvalin P."/>
            <person name="Perichon B."/>
            <person name="Grillot-Courvalin C."/>
            <person name="Clermont D."/>
            <person name="Rocha E."/>
            <person name="Yoon E.-J."/>
            <person name="Nemec A."/>
            <person name="Walker B."/>
            <person name="Young S.K."/>
            <person name="Zeng Q."/>
            <person name="Gargeya S."/>
            <person name="Fitzgerald M."/>
            <person name="Haas B."/>
            <person name="Abouelleil A."/>
            <person name="Alvarado L."/>
            <person name="Arachchi H.M."/>
            <person name="Berlin A.M."/>
            <person name="Chapman S.B."/>
            <person name="Dewar J."/>
            <person name="Goldberg J."/>
            <person name="Griggs A."/>
            <person name="Gujja S."/>
            <person name="Hansen M."/>
            <person name="Howarth C."/>
            <person name="Imamovic A."/>
            <person name="Larimer J."/>
            <person name="McCowan C."/>
            <person name="Murphy C."/>
            <person name="Neiman D."/>
            <person name="Pearson M."/>
            <person name="Priest M."/>
            <person name="Roberts A."/>
            <person name="Saif S."/>
            <person name="Shea T."/>
            <person name="Sisk P."/>
            <person name="Sykes S."/>
            <person name="Wortman J."/>
            <person name="Nusbaum C."/>
            <person name="Birren B."/>
        </authorList>
    </citation>
    <scope>NUCLEOTIDE SEQUENCE [LARGE SCALE GENOMIC DNA]</scope>
    <source>
        <strain evidence="16 19">NIPH 1859</strain>
    </source>
</reference>
<evidence type="ECO:0000313" key="19">
    <source>
        <dbReference type="Proteomes" id="UP000013009"/>
    </source>
</evidence>
<evidence type="ECO:0000256" key="15">
    <source>
        <dbReference type="SAM" id="Phobius"/>
    </source>
</evidence>
<evidence type="ECO:0000256" key="13">
    <source>
        <dbReference type="ARBA" id="ARBA00023284"/>
    </source>
</evidence>
<feature type="transmembrane region" description="Helical" evidence="15">
    <location>
        <begin position="142"/>
        <end position="160"/>
    </location>
</feature>
<keyword evidence="9 14" id="KW-0560">Oxidoreductase</keyword>
<feature type="topological domain" description="Cytoplasmic" evidence="14">
    <location>
        <begin position="1"/>
        <end position="8"/>
    </location>
</feature>
<dbReference type="Gene3D" id="1.20.1550.10">
    <property type="entry name" value="DsbB-like"/>
    <property type="match status" value="1"/>
</dbReference>
<accession>S3TP83</accession>
<comment type="caution">
    <text evidence="16">The sequence shown here is derived from an EMBL/GenBank/DDBJ whole genome shotgun (WGS) entry which is preliminary data.</text>
</comment>
<dbReference type="InterPro" id="IPR023380">
    <property type="entry name" value="DsbB-like_sf"/>
</dbReference>
<dbReference type="PANTHER" id="PTHR36570:SF3">
    <property type="entry name" value="DISULFIDE BOND FORMATION PROTEIN B"/>
    <property type="match status" value="1"/>
</dbReference>
<dbReference type="Proteomes" id="UP000316981">
    <property type="component" value="Unassembled WGS sequence"/>
</dbReference>
<dbReference type="RefSeq" id="WP_005270227.1">
    <property type="nucleotide sequence ID" value="NZ_BGNT01000098.1"/>
</dbReference>
<evidence type="ECO:0000256" key="2">
    <source>
        <dbReference type="ARBA" id="ARBA00008823"/>
    </source>
</evidence>
<protein>
    <recommendedName>
        <fullName evidence="14">Disulfide bond formation protein B</fullName>
    </recommendedName>
    <alternativeName>
        <fullName evidence="14">Disulfide oxidoreductase</fullName>
    </alternativeName>
</protein>
<dbReference type="Proteomes" id="UP000013009">
    <property type="component" value="Unassembled WGS sequence"/>
</dbReference>
<dbReference type="InterPro" id="IPR022920">
    <property type="entry name" value="Disulphide_bond_form_DsbB"/>
</dbReference>
<dbReference type="Pfam" id="PF02600">
    <property type="entry name" value="DsbB"/>
    <property type="match status" value="1"/>
</dbReference>
<dbReference type="GO" id="GO:0015035">
    <property type="term" value="F:protein-disulfide reductase activity"/>
    <property type="evidence" value="ECO:0007669"/>
    <property type="project" value="UniProtKB-UniRule"/>
</dbReference>
<dbReference type="PATRIC" id="fig|1217695.3.peg.631"/>
<evidence type="ECO:0000256" key="7">
    <source>
        <dbReference type="ARBA" id="ARBA00022982"/>
    </source>
</evidence>
<evidence type="ECO:0000256" key="14">
    <source>
        <dbReference type="HAMAP-Rule" id="MF_00286"/>
    </source>
</evidence>
<dbReference type="EMBL" id="VMTP01000067">
    <property type="protein sequence ID" value="TVT80314.1"/>
    <property type="molecule type" value="Genomic_DNA"/>
</dbReference>
<comment type="function">
    <text evidence="14">Required for disulfide bond formation in some periplasmic proteins. Acts by oxidizing the DsbA protein.</text>
</comment>
<feature type="disulfide bond" description="Redox-active" evidence="14">
    <location>
        <begin position="35"/>
        <end position="38"/>
    </location>
</feature>
<keyword evidence="12 14" id="KW-0143">Chaperone</keyword>
<dbReference type="HOGENOM" id="CLU_098660_1_1_6"/>
<reference evidence="17 20" key="2">
    <citation type="submission" date="2013-06" db="EMBL/GenBank/DDBJ databases">
        <title>The Genome Sequence of Acinetobacter sp. NIPH 2036.</title>
        <authorList>
            <consortium name="The Broad Institute Genome Sequencing Platform"/>
            <consortium name="The Broad Institute Genome Sequencing Center for Infectious Disease"/>
            <person name="Cerqueira G."/>
            <person name="Feldgarden M."/>
            <person name="Courvalin P."/>
            <person name="Perichon B."/>
            <person name="Grillot-Courvalin C."/>
            <person name="Clermont D."/>
            <person name="Rocha E."/>
            <person name="Yoon E.-J."/>
            <person name="Nemec A."/>
            <person name="Young S.K."/>
            <person name="Zeng Q."/>
            <person name="Gargeya S."/>
            <person name="Fitzgerald M."/>
            <person name="Abouelleil A."/>
            <person name="Alvarado L."/>
            <person name="Berlin A.M."/>
            <person name="Chapman S.B."/>
            <person name="Dewar J."/>
            <person name="Goldberg J."/>
            <person name="Griggs A."/>
            <person name="Gujja S."/>
            <person name="Hansen M."/>
            <person name="Howarth C."/>
            <person name="Imamovic A."/>
            <person name="Larimer J."/>
            <person name="McCowan C."/>
            <person name="Murphy C."/>
            <person name="Pearson M."/>
            <person name="Priest M."/>
            <person name="Roberts A."/>
            <person name="Saif S."/>
            <person name="Shea T."/>
            <person name="Sykes S."/>
            <person name="Wortman J."/>
            <person name="Nusbaum C."/>
            <person name="Birren B."/>
        </authorList>
    </citation>
    <scope>NUCLEOTIDE SEQUENCE [LARGE SCALE GENOMIC DNA]</scope>
    <source>
        <strain evidence="17 20">NIPH 2036</strain>
    </source>
</reference>
<feature type="transmembrane region" description="Helical" evidence="15">
    <location>
        <begin position="69"/>
        <end position="89"/>
    </location>
</feature>
<evidence type="ECO:0000313" key="16">
    <source>
        <dbReference type="EMBL" id="ENX35955.1"/>
    </source>
</evidence>
<keyword evidence="11 14" id="KW-1015">Disulfide bond</keyword>
<dbReference type="InterPro" id="IPR050183">
    <property type="entry name" value="DsbB"/>
</dbReference>
<keyword evidence="10 14" id="KW-0472">Membrane</keyword>
<keyword evidence="13 14" id="KW-0676">Redox-active center</keyword>
<keyword evidence="5" id="KW-0997">Cell inner membrane</keyword>
<dbReference type="GeneID" id="45419514"/>
<evidence type="ECO:0000256" key="8">
    <source>
        <dbReference type="ARBA" id="ARBA00022989"/>
    </source>
</evidence>
<evidence type="ECO:0000256" key="11">
    <source>
        <dbReference type="ARBA" id="ARBA00023157"/>
    </source>
</evidence>
<name>N9RBH7_9GAMM</name>
<dbReference type="OrthoDB" id="3711263at2"/>
<evidence type="ECO:0000256" key="4">
    <source>
        <dbReference type="ARBA" id="ARBA00022475"/>
    </source>
</evidence>
<keyword evidence="6 14" id="KW-0812">Transmembrane</keyword>
<dbReference type="GO" id="GO:0006457">
    <property type="term" value="P:protein folding"/>
    <property type="evidence" value="ECO:0007669"/>
    <property type="project" value="InterPro"/>
</dbReference>
<feature type="transmembrane region" description="Helical" evidence="15">
    <location>
        <begin position="39"/>
        <end position="57"/>
    </location>
</feature>
<dbReference type="EMBL" id="ATGK01000002">
    <property type="protein sequence ID" value="EPG42733.1"/>
    <property type="molecule type" value="Genomic_DNA"/>
</dbReference>
<dbReference type="PANTHER" id="PTHR36570">
    <property type="entry name" value="DISULFIDE BOND FORMATION PROTEIN B"/>
    <property type="match status" value="1"/>
</dbReference>
<sequence>MRWNYRLVSAVLVLTSIIGISFALYLEHVQGLNPCPLCIFQRIGLIIMGLIALVAFIHNPVSSAFKRFYAFLATVSIGWSVAVAARHIWLQHLPADQVPSCGPGLDYLVDVLPMKAVLQEVLSGSGECAVIDWTFLGQSLPVWSLLYFSLILLICLWQLFRNYGVAAK</sequence>
<feature type="topological domain" description="Cytoplasmic" evidence="14">
    <location>
        <begin position="162"/>
        <end position="168"/>
    </location>
</feature>
<reference evidence="18 21" key="3">
    <citation type="submission" date="2019-07" db="EMBL/GenBank/DDBJ databases">
        <title>Draft Genome Sequence of the first blaOXA-58-Harboring Acinetobacter colistiniresistens clinical isolate from Brazil.</title>
        <authorList>
            <person name="Favaro L.S."/>
            <person name="Paula-Petroli S.B."/>
            <person name="Moura C.F."/>
            <person name="Tognim M.C.B."/>
            <person name="Venancio E.J."/>
            <person name="Yamada-Ogatta S.F."/>
            <person name="Carrara-Marroni F.E."/>
        </authorList>
    </citation>
    <scope>NUCLEOTIDE SEQUENCE [LARGE SCALE GENOMIC DNA]</scope>
    <source>
        <strain evidence="18 21">DL</strain>
    </source>
</reference>
<evidence type="ECO:0000313" key="18">
    <source>
        <dbReference type="EMBL" id="TVT80314.1"/>
    </source>
</evidence>
<evidence type="ECO:0000256" key="3">
    <source>
        <dbReference type="ARBA" id="ARBA00022448"/>
    </source>
</evidence>
<comment type="similarity">
    <text evidence="2 14">Belongs to the DsbB family.</text>
</comment>
<evidence type="ECO:0000256" key="1">
    <source>
        <dbReference type="ARBA" id="ARBA00004429"/>
    </source>
</evidence>
<dbReference type="SUPFAM" id="SSF158442">
    <property type="entry name" value="DsbB-like"/>
    <property type="match status" value="1"/>
</dbReference>
<accession>N9RBH7</accession>
<evidence type="ECO:0000256" key="6">
    <source>
        <dbReference type="ARBA" id="ARBA00022692"/>
    </source>
</evidence>
<evidence type="ECO:0000256" key="9">
    <source>
        <dbReference type="ARBA" id="ARBA00023002"/>
    </source>
</evidence>
<dbReference type="InterPro" id="IPR003752">
    <property type="entry name" value="DiS_bond_form_DsbB/BdbC"/>
</dbReference>
<organism evidence="16 19">
    <name type="scientific">Acinetobacter colistiniresistens</name>
    <dbReference type="NCBI Taxonomy" id="280145"/>
    <lineage>
        <taxon>Bacteria</taxon>
        <taxon>Pseudomonadati</taxon>
        <taxon>Pseudomonadota</taxon>
        <taxon>Gammaproteobacteria</taxon>
        <taxon>Moraxellales</taxon>
        <taxon>Moraxellaceae</taxon>
        <taxon>Acinetobacter</taxon>
    </lineage>
</organism>
<dbReference type="Proteomes" id="UP000014559">
    <property type="component" value="Unassembled WGS sequence"/>
</dbReference>
<keyword evidence="7 14" id="KW-0249">Electron transport</keyword>
<keyword evidence="19" id="KW-1185">Reference proteome</keyword>
<feature type="topological domain" description="Periplasmic" evidence="14">
    <location>
        <begin position="26"/>
        <end position="43"/>
    </location>
</feature>
<evidence type="ECO:0000313" key="20">
    <source>
        <dbReference type="Proteomes" id="UP000014559"/>
    </source>
</evidence>
<keyword evidence="8 14" id="KW-1133">Transmembrane helix</keyword>